<organism evidence="1 2">
    <name type="scientific">Marasmius crinis-equi</name>
    <dbReference type="NCBI Taxonomy" id="585013"/>
    <lineage>
        <taxon>Eukaryota</taxon>
        <taxon>Fungi</taxon>
        <taxon>Dikarya</taxon>
        <taxon>Basidiomycota</taxon>
        <taxon>Agaricomycotina</taxon>
        <taxon>Agaricomycetes</taxon>
        <taxon>Agaricomycetidae</taxon>
        <taxon>Agaricales</taxon>
        <taxon>Marasmiineae</taxon>
        <taxon>Marasmiaceae</taxon>
        <taxon>Marasmius</taxon>
    </lineage>
</organism>
<name>A0ABR3FAW3_9AGAR</name>
<protein>
    <submittedName>
        <fullName evidence="1">Uncharacterized protein</fullName>
    </submittedName>
</protein>
<comment type="caution">
    <text evidence="1">The sequence shown here is derived from an EMBL/GenBank/DDBJ whole genome shotgun (WGS) entry which is preliminary data.</text>
</comment>
<accession>A0ABR3FAW3</accession>
<reference evidence="1 2" key="1">
    <citation type="submission" date="2024-02" db="EMBL/GenBank/DDBJ databases">
        <title>A draft genome for the cacao thread blight pathogen Marasmius crinis-equi.</title>
        <authorList>
            <person name="Cohen S.P."/>
            <person name="Baruah I.K."/>
            <person name="Amoako-Attah I."/>
            <person name="Bukari Y."/>
            <person name="Meinhardt L.W."/>
            <person name="Bailey B.A."/>
        </authorList>
    </citation>
    <scope>NUCLEOTIDE SEQUENCE [LARGE SCALE GENOMIC DNA]</scope>
    <source>
        <strain evidence="1 2">GH-76</strain>
    </source>
</reference>
<proteinExistence type="predicted"/>
<dbReference type="EMBL" id="JBAHYK010000637">
    <property type="protein sequence ID" value="KAL0572374.1"/>
    <property type="molecule type" value="Genomic_DNA"/>
</dbReference>
<evidence type="ECO:0000313" key="1">
    <source>
        <dbReference type="EMBL" id="KAL0572374.1"/>
    </source>
</evidence>
<dbReference type="Proteomes" id="UP001465976">
    <property type="component" value="Unassembled WGS sequence"/>
</dbReference>
<keyword evidence="2" id="KW-1185">Reference proteome</keyword>
<gene>
    <name evidence="1" type="ORF">V5O48_009589</name>
</gene>
<sequence length="876" mass="99415">MAAQDTTTAVEGGILYSFPEAAPPFNFPNIPSPSQTRHPHTKRHSYFGISEPGWITAELPYLGFVPANNPFTTDWLRPLRYNFRTVPVERQLENKFHLAENVVKEWDSLERNFRALLTSSMASCNCSLPPPFRLWSYPSQYGYKRAHSSEFVARRQTIASRDAFLPLMAALSFFVHMSLVNEAENKLQEEVPITTHQLHQFMKNIRHDSDTWLSHVISTFLGGPFVGGYVDIKEAGILRWLKLFHGAKLPVCLSWGPCREYSQHNVPSFLRHIRPSNEQIRGLLHDTQFSCDADAPPPFDSLHSEAEFDHTSTQSILSCLPAVEAGSGQRPHEHISDFFHRRHETNSGIESSESDLQRATRITRQKEAGSGVPPGPHYARVFYWELRSGSRVRTAVWRKKEVYDWYWSAYSSLQRRYDSFHDEWDVCTEFAPEDQSVDHTEVTLDLYADEESAVAVGYTPDDYMHRMHGPLQPVSSSHPPKQFDASVEDIAYHRFGFVPASIPESKTCGNPPISWDSVLGMLGLSKATTPVRVDGQGTPQRLSFFLDELLSAEQFRGVASGLDLVDPSQSINQPWPFTIHFRLIDGGMYIFSCDQWARAQVAVKSSVAVLDLVRRRLTTNHAMIEILVEEGVSFRTLACERFDESEKGLHTPPSRSGANLQRRNIVSLVNAESSFASGCRAKLGFRSHGYRFTLEDYFSYAEMRDKFLSSPRGRAAIMFGGIVSRLAQGIVTMRDVVEGPTQESQLAYERGDYFVDEGNNHVFYYDDTLTEDEINLICGVYEVATGSPLPNGTLQTSEVSWFPKPGAWKKSGLNCGYWSHDAEAWFQRRLDHIATGESKLFTSAVWKSMIKFDTKTRRMYEKAEKLAAQYLWPKVE</sequence>
<evidence type="ECO:0000313" key="2">
    <source>
        <dbReference type="Proteomes" id="UP001465976"/>
    </source>
</evidence>